<dbReference type="Gene3D" id="2.60.120.1250">
    <property type="entry name" value="Peptidase M60, enhancin-like domain 1"/>
    <property type="match status" value="1"/>
</dbReference>
<protein>
    <recommendedName>
        <fullName evidence="2">Peptidase M60 domain-containing protein</fullName>
    </recommendedName>
</protein>
<feature type="domain" description="Peptidase M60" evidence="2">
    <location>
        <begin position="1076"/>
        <end position="1379"/>
    </location>
</feature>
<evidence type="ECO:0000256" key="1">
    <source>
        <dbReference type="SAM" id="SignalP"/>
    </source>
</evidence>
<dbReference type="InterPro" id="IPR025385">
    <property type="entry name" value="DUF4092"/>
</dbReference>
<evidence type="ECO:0000259" key="2">
    <source>
        <dbReference type="PROSITE" id="PS51723"/>
    </source>
</evidence>
<evidence type="ECO:0000313" key="4">
    <source>
        <dbReference type="Proteomes" id="UP000254512"/>
    </source>
</evidence>
<dbReference type="PROSITE" id="PS51257">
    <property type="entry name" value="PROKAR_LIPOPROTEIN"/>
    <property type="match status" value="1"/>
</dbReference>
<organism evidence="3 4">
    <name type="scientific">Grimontia hollisae</name>
    <name type="common">Vibrio hollisae</name>
    <dbReference type="NCBI Taxonomy" id="673"/>
    <lineage>
        <taxon>Bacteria</taxon>
        <taxon>Pseudomonadati</taxon>
        <taxon>Pseudomonadota</taxon>
        <taxon>Gammaproteobacteria</taxon>
        <taxon>Vibrionales</taxon>
        <taxon>Vibrionaceae</taxon>
        <taxon>Grimontia</taxon>
    </lineage>
</organism>
<dbReference type="InterPro" id="IPR051244">
    <property type="entry name" value="TCAF"/>
</dbReference>
<dbReference type="RefSeq" id="WP_115660180.1">
    <property type="nucleotide sequence ID" value="NZ_UGHD01000003.1"/>
</dbReference>
<evidence type="ECO:0000313" key="3">
    <source>
        <dbReference type="EMBL" id="STO98185.1"/>
    </source>
</evidence>
<dbReference type="STRING" id="673.AL542_01255"/>
<feature type="chain" id="PRO_5016870220" description="Peptidase M60 domain-containing protein" evidence="1">
    <location>
        <begin position="22"/>
        <end position="1518"/>
    </location>
</feature>
<dbReference type="Proteomes" id="UP000254512">
    <property type="component" value="Unassembled WGS sequence"/>
</dbReference>
<dbReference type="InterPro" id="IPR031161">
    <property type="entry name" value="Peptidase_M60_dom"/>
</dbReference>
<proteinExistence type="predicted"/>
<dbReference type="EMBL" id="UGHD01000003">
    <property type="protein sequence ID" value="STO98185.1"/>
    <property type="molecule type" value="Genomic_DNA"/>
</dbReference>
<dbReference type="Gene3D" id="1.10.390.30">
    <property type="entry name" value="Peptidase M60, enhancin-like domain 3"/>
    <property type="match status" value="1"/>
</dbReference>
<feature type="signal peptide" evidence="1">
    <location>
        <begin position="1"/>
        <end position="21"/>
    </location>
</feature>
<name>A0A377J7G2_GRIHO</name>
<dbReference type="InterPro" id="IPR042279">
    <property type="entry name" value="Pep_M60_3"/>
</dbReference>
<sequence>MIRKKLLSVLIVAALSGCNNEDVNFVFPETGTPEIPGGGNGGNPNNKIPGEFSLDGNLVFGPSVTCNGAPANQFEVSANEAITCYYESTLLASFDSIHNDASLLTGETTERERLTLANAVEFKDQPDKLRNATALLKAVAPAHGNQIDIQLSRTQEKLAFSAMYENDLSLSKEEFDKLLEGKPAEENLTDKLPSTHVPDIKPEVTPGTSTDLNANFVAANAEEAYQYKPTETILSKAVITDSAGIPVKGLSYFSRASRGKTNENGEFEFVWGDTISFGIDTFELGSFRGNKTAFTLTDLGEEQRGRNAEALVKRYAENANNRLTITDKVENVFAQYPNVINEAISLSLSDKDTELSLGDGNKKTVPAEFENQFKSGIAAQIDQAICGNSCGKTDQTRFFSEPVVHTASADTSNIQADINKLWGINDAVKQGWKPVDKFHVFTDATNFYGSVGEARGQAAVNISNRAFPVMMARNDQNYWIPFGQPKAYDERGLAYITEAPSKVKPELAGANTATFGLPFVSIGELGKGKVMVMGNARYNSILVCPDNYSWNGGTTACTDGKDGKDMENFFHNVIRYLTNQETSQGIINQKIKVGTNIPHVYFSRGGQVLGHQMEYKIHDVFNVETHQLSSFTGVDPKEFPLLILNGFEYNGWTHDPYLPPHTANTSRPKLTQDDVNALIDYVNKGGSILVMETVRGTNNAGELSRLLDAAGIAFGMGESVVPNGNGPNYGYIDRIRAQREFGFYVIERYPAAEGGNGKDPKPPYNIDEEGNVTWDYIEQNKPDDKPKLEVAQYTELNDKGESVTHKAYIREEDYFVRDKHGKVDYANGYPVVDTKGLRKAIDDLLSKFEVDGKRTYELCKLPDYHYEINCLEYRPGNGIATPGGLFRPIYTKLDLGSEEAKAMIKAADLGTNIERLYQHERYFRTKGKEGERLSSVDLNRIYSNMSVWLWNDLDYRYESNKEDELGFKRFTEFMNCYTQNKGANGTTCPAELGTQLVSLNMVYGPEQGEYAGYMNPSYPLNYMEKPLTRLMLGRSYWDYDVKVDIRQFPGEPIGNKKGGASITLDMTNNTAAYFAGNRQATGQWAVAHQPFTVSVSGNTSPVTVTVGLHDDLTGREKHELALKRPPRMQKSFTVDANKHETFTVPYGGLIYVQGGGSDNVHITFTGTVDAPLYDSKKEMWINDASSPAPIGDVVSGAFIYSAPKANLMASNIEGGIQQFAEDLDTFASDLNEFYARDEGKDGSKNKSFTHKDRPNNRHAFVNDVAISIGAAHSGYPVMNGSFNPNSENIPTVPLNDWLIWHEVGHNAAEAPFTVEGATEVANNLVGLYMQQKYLGYMARVENDIRIAPDFVKAENGHAWGAGGAGERLVMFAQLKEWADTEFNLSDWYSESEIPVFYSTSDRPDMNGFNMFKLMHRLTRNESEQGVNLKGDNKCYNTGLGKSDSLMLCASYAAQTDLTEFFQAWNPGVVANILPGVDTPQYDGGVTPAGVNAVKALNLPKPKRNPLSIDSVTHRTETN</sequence>
<dbReference type="Pfam" id="PF13322">
    <property type="entry name" value="DUF4092"/>
    <property type="match status" value="1"/>
</dbReference>
<accession>A0A377J7G2</accession>
<dbReference type="Pfam" id="PF17291">
    <property type="entry name" value="M60-like_N"/>
    <property type="match status" value="1"/>
</dbReference>
<dbReference type="PROSITE" id="PS51723">
    <property type="entry name" value="PEPTIDASE_M60"/>
    <property type="match status" value="1"/>
</dbReference>
<keyword evidence="1" id="KW-0732">Signal</keyword>
<dbReference type="NCBIfam" id="NF037974">
    <property type="entry name" value="SslE_AcfD_Zn_LP"/>
    <property type="match status" value="1"/>
</dbReference>
<dbReference type="Pfam" id="PF13402">
    <property type="entry name" value="Peptidase_M60"/>
    <property type="match status" value="1"/>
</dbReference>
<dbReference type="InterPro" id="IPR035423">
    <property type="entry name" value="M60-like_N"/>
</dbReference>
<dbReference type="PANTHER" id="PTHR15730">
    <property type="entry name" value="EXPERIMENTAL AUTOIMMUNE PROSTATITIS ANTIGEN 2-RELATED"/>
    <property type="match status" value="1"/>
</dbReference>
<dbReference type="Gene3D" id="3.40.390.80">
    <property type="entry name" value="Peptidase M60, enhancin-like domain 2"/>
    <property type="match status" value="1"/>
</dbReference>
<reference evidence="3 4" key="1">
    <citation type="submission" date="2018-06" db="EMBL/GenBank/DDBJ databases">
        <authorList>
            <consortium name="Pathogen Informatics"/>
            <person name="Doyle S."/>
        </authorList>
    </citation>
    <scope>NUCLEOTIDE SEQUENCE [LARGE SCALE GENOMIC DNA]</scope>
    <source>
        <strain evidence="3 4">NCTC11645</strain>
    </source>
</reference>
<dbReference type="SMART" id="SM01276">
    <property type="entry name" value="M60-like"/>
    <property type="match status" value="1"/>
</dbReference>
<dbReference type="PANTHER" id="PTHR15730:SF5">
    <property type="entry name" value="SI:CH211-210B2.2-RELATED"/>
    <property type="match status" value="1"/>
</dbReference>
<gene>
    <name evidence="3" type="ORF">NCTC11645_03169</name>
</gene>